<reference evidence="17 19" key="2">
    <citation type="submission" date="2022-01" db="EMBL/GenBank/DDBJ databases">
        <title>VMRC isolate genome collection.</title>
        <authorList>
            <person name="France M."/>
            <person name="Rutt L."/>
            <person name="Humphrys M."/>
            <person name="Ravel J."/>
        </authorList>
    </citation>
    <scope>NUCLEOTIDE SEQUENCE [LARGE SCALE GENOMIC DNA]</scope>
    <source>
        <strain evidence="17 19">C0172B4</strain>
    </source>
</reference>
<evidence type="ECO:0000256" key="8">
    <source>
        <dbReference type="ARBA" id="ARBA00022741"/>
    </source>
</evidence>
<keyword evidence="4" id="KW-1003">Cell membrane</keyword>
<name>A0AAW5WYX0_9LACO</name>
<evidence type="ECO:0000313" key="19">
    <source>
        <dbReference type="Proteomes" id="UP001211420"/>
    </source>
</evidence>
<keyword evidence="11 14" id="KW-1133">Transmembrane helix</keyword>
<dbReference type="CDD" id="cd06225">
    <property type="entry name" value="HAMP"/>
    <property type="match status" value="1"/>
</dbReference>
<dbReference type="CDD" id="cd00082">
    <property type="entry name" value="HisKA"/>
    <property type="match status" value="1"/>
</dbReference>
<dbReference type="FunFam" id="3.30.565.10:FF:000006">
    <property type="entry name" value="Sensor histidine kinase WalK"/>
    <property type="match status" value="1"/>
</dbReference>
<dbReference type="GO" id="GO:0005524">
    <property type="term" value="F:ATP binding"/>
    <property type="evidence" value="ECO:0007669"/>
    <property type="project" value="UniProtKB-KW"/>
</dbReference>
<dbReference type="SMART" id="SM00387">
    <property type="entry name" value="HATPase_c"/>
    <property type="match status" value="1"/>
</dbReference>
<feature type="transmembrane region" description="Helical" evidence="14">
    <location>
        <begin position="179"/>
        <end position="203"/>
    </location>
</feature>
<dbReference type="GO" id="GO:0005886">
    <property type="term" value="C:plasma membrane"/>
    <property type="evidence" value="ECO:0007669"/>
    <property type="project" value="UniProtKB-SubCell"/>
</dbReference>
<dbReference type="SMART" id="SM00304">
    <property type="entry name" value="HAMP"/>
    <property type="match status" value="1"/>
</dbReference>
<dbReference type="CDD" id="cd00075">
    <property type="entry name" value="HATPase"/>
    <property type="match status" value="1"/>
</dbReference>
<organism evidence="18 20">
    <name type="scientific">Lactobacillus mulieris</name>
    <dbReference type="NCBI Taxonomy" id="2508708"/>
    <lineage>
        <taxon>Bacteria</taxon>
        <taxon>Bacillati</taxon>
        <taxon>Bacillota</taxon>
        <taxon>Bacilli</taxon>
        <taxon>Lactobacillales</taxon>
        <taxon>Lactobacillaceae</taxon>
        <taxon>Lactobacillus</taxon>
    </lineage>
</organism>
<dbReference type="Gene3D" id="3.30.565.10">
    <property type="entry name" value="Histidine kinase-like ATPase, C-terminal domain"/>
    <property type="match status" value="1"/>
</dbReference>
<dbReference type="Proteomes" id="UP001211420">
    <property type="component" value="Unassembled WGS sequence"/>
</dbReference>
<dbReference type="PANTHER" id="PTHR45528">
    <property type="entry name" value="SENSOR HISTIDINE KINASE CPXA"/>
    <property type="match status" value="1"/>
</dbReference>
<keyword evidence="7 14" id="KW-0812">Transmembrane</keyword>
<dbReference type="InterPro" id="IPR003661">
    <property type="entry name" value="HisK_dim/P_dom"/>
</dbReference>
<dbReference type="EMBL" id="JAKHPW010000008">
    <property type="protein sequence ID" value="MCZ3622505.1"/>
    <property type="molecule type" value="Genomic_DNA"/>
</dbReference>
<accession>A0AAW5WYX0</accession>
<dbReference type="FunFam" id="1.10.287.130:FF:000001">
    <property type="entry name" value="Two-component sensor histidine kinase"/>
    <property type="match status" value="1"/>
</dbReference>
<keyword evidence="8" id="KW-0547">Nucleotide-binding</keyword>
<dbReference type="PROSITE" id="PS50109">
    <property type="entry name" value="HIS_KIN"/>
    <property type="match status" value="1"/>
</dbReference>
<dbReference type="InterPro" id="IPR003594">
    <property type="entry name" value="HATPase_dom"/>
</dbReference>
<dbReference type="PROSITE" id="PS50885">
    <property type="entry name" value="HAMP"/>
    <property type="match status" value="1"/>
</dbReference>
<dbReference type="Pfam" id="PF02518">
    <property type="entry name" value="HATPase_c"/>
    <property type="match status" value="1"/>
</dbReference>
<evidence type="ECO:0000256" key="12">
    <source>
        <dbReference type="ARBA" id="ARBA00023012"/>
    </source>
</evidence>
<evidence type="ECO:0000256" key="1">
    <source>
        <dbReference type="ARBA" id="ARBA00000085"/>
    </source>
</evidence>
<dbReference type="InterPro" id="IPR003660">
    <property type="entry name" value="HAMP_dom"/>
</dbReference>
<evidence type="ECO:0000259" key="16">
    <source>
        <dbReference type="PROSITE" id="PS50885"/>
    </source>
</evidence>
<evidence type="ECO:0000256" key="13">
    <source>
        <dbReference type="ARBA" id="ARBA00023136"/>
    </source>
</evidence>
<keyword evidence="19" id="KW-1185">Reference proteome</keyword>
<dbReference type="Pfam" id="PF00672">
    <property type="entry name" value="HAMP"/>
    <property type="match status" value="1"/>
</dbReference>
<evidence type="ECO:0000259" key="15">
    <source>
        <dbReference type="PROSITE" id="PS50109"/>
    </source>
</evidence>
<dbReference type="InterPro" id="IPR036097">
    <property type="entry name" value="HisK_dim/P_sf"/>
</dbReference>
<evidence type="ECO:0000256" key="10">
    <source>
        <dbReference type="ARBA" id="ARBA00022840"/>
    </source>
</evidence>
<dbReference type="Gene3D" id="6.10.340.10">
    <property type="match status" value="1"/>
</dbReference>
<keyword evidence="5" id="KW-0597">Phosphoprotein</keyword>
<evidence type="ECO:0000256" key="6">
    <source>
        <dbReference type="ARBA" id="ARBA00022679"/>
    </source>
</evidence>
<comment type="catalytic activity">
    <reaction evidence="1">
        <text>ATP + protein L-histidine = ADP + protein N-phospho-L-histidine.</text>
        <dbReference type="EC" id="2.7.13.3"/>
    </reaction>
</comment>
<sequence>MKLIYQHMLAFLAIILTSTAIVGFSVINFASNQAYQSTYQRLEGYASSLGELATEQGPDGLNNSSSNALIDSHFLTKLQIVMQSDDLQIRIFNGKNKQIYPKMGPQVKLPKNIWKNLKSGNEVRIKNDHDQKETYFSSKDAYTSVIIPWFNGSKMVGAVWIGARVKNVEQPINLAKRNLISAFVVTLIVSLILSYLISYYSLVKIKRLSRATKKVAQGDLSVQINHQDHDEIDDLASDFNSMVKALKKSAEAVKAQERRRDQFMADAAHEMRTPLTTINGILEGLEYDAIPEDSKPKSYQLMHRETNRLIRLVNENLDYEKIRNNQISLIKTNFDAAVPLNDLKTQLKTNAEKENDVIKLEIPEKLPIYADHDRFTQVMVNLVQNAIQFTQNGVITVSAKRLKHGTEISVNDTGIGMSEDQTKYIFERFYKADPSRAKLGGKGESGLGLAIVLSLIKQHGGKIKVDSTPGVGSTFIVTFFDKGFEEFSKED</sequence>
<dbReference type="RefSeq" id="WP_269254916.1">
    <property type="nucleotide sequence ID" value="NZ_JAKHEY010000009.1"/>
</dbReference>
<dbReference type="PANTHER" id="PTHR45528:SF1">
    <property type="entry name" value="SENSOR HISTIDINE KINASE CPXA"/>
    <property type="match status" value="1"/>
</dbReference>
<evidence type="ECO:0000256" key="9">
    <source>
        <dbReference type="ARBA" id="ARBA00022777"/>
    </source>
</evidence>
<dbReference type="SUPFAM" id="SSF47384">
    <property type="entry name" value="Homodimeric domain of signal transducing histidine kinase"/>
    <property type="match status" value="1"/>
</dbReference>
<evidence type="ECO:0000256" key="11">
    <source>
        <dbReference type="ARBA" id="ARBA00022989"/>
    </source>
</evidence>
<keyword evidence="10" id="KW-0067">ATP-binding</keyword>
<dbReference type="AlphaFoldDB" id="A0AAW5WYX0"/>
<dbReference type="Proteomes" id="UP001211566">
    <property type="component" value="Unassembled WGS sequence"/>
</dbReference>
<evidence type="ECO:0000256" key="5">
    <source>
        <dbReference type="ARBA" id="ARBA00022553"/>
    </source>
</evidence>
<keyword evidence="6" id="KW-0808">Transferase</keyword>
<evidence type="ECO:0000256" key="14">
    <source>
        <dbReference type="SAM" id="Phobius"/>
    </source>
</evidence>
<dbReference type="InterPro" id="IPR005467">
    <property type="entry name" value="His_kinase_dom"/>
</dbReference>
<evidence type="ECO:0000256" key="7">
    <source>
        <dbReference type="ARBA" id="ARBA00022692"/>
    </source>
</evidence>
<dbReference type="EC" id="2.7.13.3" evidence="3"/>
<evidence type="ECO:0000313" key="18">
    <source>
        <dbReference type="EMBL" id="MCZ9678659.1"/>
    </source>
</evidence>
<dbReference type="SUPFAM" id="SSF55874">
    <property type="entry name" value="ATPase domain of HSP90 chaperone/DNA topoisomerase II/histidine kinase"/>
    <property type="match status" value="1"/>
</dbReference>
<evidence type="ECO:0000256" key="4">
    <source>
        <dbReference type="ARBA" id="ARBA00022475"/>
    </source>
</evidence>
<dbReference type="InterPro" id="IPR004358">
    <property type="entry name" value="Sig_transdc_His_kin-like_C"/>
</dbReference>
<reference evidence="18" key="1">
    <citation type="submission" date="2022-01" db="EMBL/GenBank/DDBJ databases">
        <title>STING isolate genome collection.</title>
        <authorList>
            <person name="France M."/>
            <person name="Rutt L."/>
            <person name="Humphrys M."/>
            <person name="Ravel J."/>
        </authorList>
    </citation>
    <scope>NUCLEOTIDE SEQUENCE</scope>
    <source>
        <strain evidence="18">C0081E5</strain>
    </source>
</reference>
<keyword evidence="12" id="KW-0902">Two-component regulatory system</keyword>
<keyword evidence="13 14" id="KW-0472">Membrane</keyword>
<evidence type="ECO:0000313" key="17">
    <source>
        <dbReference type="EMBL" id="MCZ3622505.1"/>
    </source>
</evidence>
<dbReference type="GO" id="GO:0000155">
    <property type="term" value="F:phosphorelay sensor kinase activity"/>
    <property type="evidence" value="ECO:0007669"/>
    <property type="project" value="InterPro"/>
</dbReference>
<dbReference type="EMBL" id="JAKHEY010000009">
    <property type="protein sequence ID" value="MCZ9678659.1"/>
    <property type="molecule type" value="Genomic_DNA"/>
</dbReference>
<proteinExistence type="predicted"/>
<dbReference type="InterPro" id="IPR050398">
    <property type="entry name" value="HssS/ArlS-like"/>
</dbReference>
<dbReference type="Gene3D" id="1.10.287.130">
    <property type="match status" value="1"/>
</dbReference>
<evidence type="ECO:0000313" key="20">
    <source>
        <dbReference type="Proteomes" id="UP001211566"/>
    </source>
</evidence>
<dbReference type="Pfam" id="PF00512">
    <property type="entry name" value="HisKA"/>
    <property type="match status" value="1"/>
</dbReference>
<comment type="subcellular location">
    <subcellularLocation>
        <location evidence="2">Cell membrane</location>
        <topology evidence="2">Multi-pass membrane protein</topology>
    </subcellularLocation>
</comment>
<feature type="domain" description="HAMP" evidence="16">
    <location>
        <begin position="205"/>
        <end position="251"/>
    </location>
</feature>
<evidence type="ECO:0000256" key="2">
    <source>
        <dbReference type="ARBA" id="ARBA00004651"/>
    </source>
</evidence>
<dbReference type="PRINTS" id="PR00344">
    <property type="entry name" value="BCTRLSENSOR"/>
</dbReference>
<dbReference type="SMART" id="SM00388">
    <property type="entry name" value="HisKA"/>
    <property type="match status" value="1"/>
</dbReference>
<keyword evidence="9 18" id="KW-0418">Kinase</keyword>
<protein>
    <recommendedName>
        <fullName evidence="3">histidine kinase</fullName>
        <ecNumber evidence="3">2.7.13.3</ecNumber>
    </recommendedName>
</protein>
<evidence type="ECO:0000256" key="3">
    <source>
        <dbReference type="ARBA" id="ARBA00012438"/>
    </source>
</evidence>
<feature type="domain" description="Histidine kinase" evidence="15">
    <location>
        <begin position="266"/>
        <end position="479"/>
    </location>
</feature>
<gene>
    <name evidence="17" type="ORF">L2772_06415</name>
    <name evidence="18" type="ORF">L2Z99_06110</name>
</gene>
<comment type="caution">
    <text evidence="18">The sequence shown here is derived from an EMBL/GenBank/DDBJ whole genome shotgun (WGS) entry which is preliminary data.</text>
</comment>
<dbReference type="InterPro" id="IPR036890">
    <property type="entry name" value="HATPase_C_sf"/>
</dbReference>
<dbReference type="SUPFAM" id="SSF158472">
    <property type="entry name" value="HAMP domain-like"/>
    <property type="match status" value="1"/>
</dbReference>